<dbReference type="InterPro" id="IPR002060">
    <property type="entry name" value="Squ/phyt_synthse"/>
</dbReference>
<keyword evidence="4" id="KW-1185">Reference proteome</keyword>
<dbReference type="RefSeq" id="WP_123270466.1">
    <property type="nucleotide sequence ID" value="NZ_RJJQ01000003.1"/>
</dbReference>
<dbReference type="Pfam" id="PF00494">
    <property type="entry name" value="SQS_PSY"/>
    <property type="match status" value="1"/>
</dbReference>
<dbReference type="SUPFAM" id="SSF48576">
    <property type="entry name" value="Terpenoid synthases"/>
    <property type="match status" value="1"/>
</dbReference>
<dbReference type="GO" id="GO:0004311">
    <property type="term" value="F:geranylgeranyl diphosphate synthase activity"/>
    <property type="evidence" value="ECO:0007669"/>
    <property type="project" value="InterPro"/>
</dbReference>
<dbReference type="GO" id="GO:0051996">
    <property type="term" value="F:squalene synthase [NAD(P)H] activity"/>
    <property type="evidence" value="ECO:0007669"/>
    <property type="project" value="InterPro"/>
</dbReference>
<evidence type="ECO:0000256" key="2">
    <source>
        <dbReference type="ARBA" id="ARBA00022679"/>
    </source>
</evidence>
<keyword evidence="2" id="KW-0808">Transferase</keyword>
<dbReference type="EMBL" id="RJJQ01000003">
    <property type="protein sequence ID" value="RNI24427.1"/>
    <property type="molecule type" value="Genomic_DNA"/>
</dbReference>
<dbReference type="AlphaFoldDB" id="A0A3M9MH06"/>
<evidence type="ECO:0000256" key="1">
    <source>
        <dbReference type="ARBA" id="ARBA00004684"/>
    </source>
</evidence>
<proteinExistence type="predicted"/>
<accession>A0A3M9MH06</accession>
<dbReference type="UniPathway" id="UPA00799"/>
<dbReference type="InterPro" id="IPR044843">
    <property type="entry name" value="Trans_IPPS_bact-type"/>
</dbReference>
<dbReference type="InterPro" id="IPR008949">
    <property type="entry name" value="Isoprenoid_synthase_dom_sf"/>
</dbReference>
<comment type="caution">
    <text evidence="3">The sequence shown here is derived from an EMBL/GenBank/DDBJ whole genome shotgun (WGS) entry which is preliminary data.</text>
</comment>
<dbReference type="GO" id="GO:0016117">
    <property type="term" value="P:carotenoid biosynthetic process"/>
    <property type="evidence" value="ECO:0007669"/>
    <property type="project" value="UniProtKB-ARBA"/>
</dbReference>
<dbReference type="SFLD" id="SFLDS00005">
    <property type="entry name" value="Isoprenoid_Synthase_Type_I"/>
    <property type="match status" value="1"/>
</dbReference>
<dbReference type="CDD" id="cd00683">
    <property type="entry name" value="Trans_IPPS_HH"/>
    <property type="match status" value="1"/>
</dbReference>
<dbReference type="OrthoDB" id="9807580at2"/>
<comment type="pathway">
    <text evidence="1">Carotenoid biosynthesis; phytoene biosynthesis.</text>
</comment>
<dbReference type="PROSITE" id="PS01045">
    <property type="entry name" value="SQUALEN_PHYTOEN_SYN_2"/>
    <property type="match status" value="1"/>
</dbReference>
<protein>
    <submittedName>
        <fullName evidence="3">Phytoene/squalene synthase family protein</fullName>
    </submittedName>
</protein>
<organism evidence="3 4">
    <name type="scientific">Flexivirga caeni</name>
    <dbReference type="NCBI Taxonomy" id="2294115"/>
    <lineage>
        <taxon>Bacteria</taxon>
        <taxon>Bacillati</taxon>
        <taxon>Actinomycetota</taxon>
        <taxon>Actinomycetes</taxon>
        <taxon>Micrococcales</taxon>
        <taxon>Dermacoccaceae</taxon>
        <taxon>Flexivirga</taxon>
    </lineage>
</organism>
<dbReference type="Proteomes" id="UP000271678">
    <property type="component" value="Unassembled WGS sequence"/>
</dbReference>
<dbReference type="InterPro" id="IPR019845">
    <property type="entry name" value="Squalene/phytoene_synthase_CS"/>
</dbReference>
<dbReference type="Gene3D" id="1.10.600.10">
    <property type="entry name" value="Farnesyl Diphosphate Synthase"/>
    <property type="match status" value="1"/>
</dbReference>
<dbReference type="SFLD" id="SFLDG01212">
    <property type="entry name" value="Phytoene_synthase_like"/>
    <property type="match status" value="1"/>
</dbReference>
<evidence type="ECO:0000313" key="4">
    <source>
        <dbReference type="Proteomes" id="UP000271678"/>
    </source>
</evidence>
<name>A0A3M9MH06_9MICO</name>
<gene>
    <name evidence="3" type="ORF">EFY87_05595</name>
</gene>
<dbReference type="SFLD" id="SFLDG01018">
    <property type="entry name" value="Squalene/Phytoene_Synthase_Lik"/>
    <property type="match status" value="1"/>
</dbReference>
<dbReference type="PANTHER" id="PTHR31480">
    <property type="entry name" value="BIFUNCTIONAL LYCOPENE CYCLASE/PHYTOENE SYNTHASE"/>
    <property type="match status" value="1"/>
</dbReference>
<reference evidence="3 4" key="1">
    <citation type="submission" date="2018-11" db="EMBL/GenBank/DDBJ databases">
        <title>Draft genome of Simplicispira Flexivirga sp. BO-16.</title>
        <authorList>
            <person name="Im W.T."/>
        </authorList>
    </citation>
    <scope>NUCLEOTIDE SEQUENCE [LARGE SCALE GENOMIC DNA]</scope>
    <source>
        <strain evidence="3 4">BO-16</strain>
    </source>
</reference>
<sequence>MSELAAAYRACQEINATHGKSFYRATSLLPPRRRRHVWALYAVARRSDDLVDRPAAGADPSAQLHEWETAVLDVLGGGAPRDPVLLALQDTVTRFAIPATLFEEFFVSMRQDLTTFRYPHWTDLRAYMRGSAAAIGEMTAPILGAGADALPHAAALGEAFQLTNFIRDIAEDWQRGRIYLPLEDLRACGLSEDQLGTDVATGTSSSALRRVVARETARARELYAAAGPGIGEVDPAARACLRAASALYAAILDEIERSGSEVCRGRTVVPGARRGVAVTRSLLPGPSYRHH</sequence>
<dbReference type="InterPro" id="IPR033904">
    <property type="entry name" value="Trans_IPPS_HH"/>
</dbReference>
<evidence type="ECO:0000313" key="3">
    <source>
        <dbReference type="EMBL" id="RNI24427.1"/>
    </source>
</evidence>